<dbReference type="STRING" id="37546.A0A1B0FFF6"/>
<evidence type="ECO:0000313" key="3">
    <source>
        <dbReference type="Proteomes" id="UP000092444"/>
    </source>
</evidence>
<evidence type="ECO:0000313" key="2">
    <source>
        <dbReference type="EnsemblMetazoa" id="GMOY002361-PA"/>
    </source>
</evidence>
<protein>
    <submittedName>
        <fullName evidence="2">Uncharacterized protein</fullName>
    </submittedName>
</protein>
<dbReference type="EnsemblMetazoa" id="GMOY002361-RA">
    <property type="protein sequence ID" value="GMOY002361-PA"/>
    <property type="gene ID" value="GMOY002361"/>
</dbReference>
<feature type="signal peptide" evidence="1">
    <location>
        <begin position="1"/>
        <end position="19"/>
    </location>
</feature>
<dbReference type="Proteomes" id="UP000092444">
    <property type="component" value="Unassembled WGS sequence"/>
</dbReference>
<dbReference type="PANTHER" id="PTHR35685:SF2">
    <property type="entry name" value="825-OAK-RELATED"/>
    <property type="match status" value="1"/>
</dbReference>
<sequence>MFKLSVCIALFALVCSVSGKPAVLAPVVAAAAPAGVVTATSSQYVARNYNGIAAAPVIAPIAAAAYTAPVAAAYTAPVAAAYTTSVAAPIAAAYTAPAAYTAAAYTAPIAAAYTAPIAAPYYPHTAAYTTVF</sequence>
<reference evidence="2" key="1">
    <citation type="submission" date="2020-05" db="UniProtKB">
        <authorList>
            <consortium name="EnsemblMetazoa"/>
        </authorList>
    </citation>
    <scope>IDENTIFICATION</scope>
    <source>
        <strain evidence="2">Yale</strain>
    </source>
</reference>
<proteinExistence type="predicted"/>
<feature type="chain" id="PRO_5008407390" evidence="1">
    <location>
        <begin position="20"/>
        <end position="132"/>
    </location>
</feature>
<dbReference type="PANTHER" id="PTHR35685">
    <property type="entry name" value="825-OAK-RELATED-RELATED"/>
    <property type="match status" value="1"/>
</dbReference>
<keyword evidence="1" id="KW-0732">Signal</keyword>
<evidence type="ECO:0000256" key="1">
    <source>
        <dbReference type="SAM" id="SignalP"/>
    </source>
</evidence>
<dbReference type="AlphaFoldDB" id="A0A1B0FFF6"/>
<name>A0A1B0FFF6_GLOMM</name>
<accession>A0A1B0FFF6</accession>
<dbReference type="EMBL" id="CCAG010000518">
    <property type="status" value="NOT_ANNOTATED_CDS"/>
    <property type="molecule type" value="Genomic_DNA"/>
</dbReference>
<keyword evidence="3" id="KW-1185">Reference proteome</keyword>
<organism evidence="2 3">
    <name type="scientific">Glossina morsitans morsitans</name>
    <name type="common">Savannah tsetse fly</name>
    <dbReference type="NCBI Taxonomy" id="37546"/>
    <lineage>
        <taxon>Eukaryota</taxon>
        <taxon>Metazoa</taxon>
        <taxon>Ecdysozoa</taxon>
        <taxon>Arthropoda</taxon>
        <taxon>Hexapoda</taxon>
        <taxon>Insecta</taxon>
        <taxon>Pterygota</taxon>
        <taxon>Neoptera</taxon>
        <taxon>Endopterygota</taxon>
        <taxon>Diptera</taxon>
        <taxon>Brachycera</taxon>
        <taxon>Muscomorpha</taxon>
        <taxon>Hippoboscoidea</taxon>
        <taxon>Glossinidae</taxon>
        <taxon>Glossina</taxon>
    </lineage>
</organism>